<gene>
    <name evidence="3" type="ORF">M0812_23493</name>
</gene>
<evidence type="ECO:0000313" key="4">
    <source>
        <dbReference type="Proteomes" id="UP001146793"/>
    </source>
</evidence>
<accession>A0AAV7YPW0</accession>
<dbReference type="Proteomes" id="UP001146793">
    <property type="component" value="Unassembled WGS sequence"/>
</dbReference>
<dbReference type="EMBL" id="JANTQA010000051">
    <property type="protein sequence ID" value="KAJ3430485.1"/>
    <property type="molecule type" value="Genomic_DNA"/>
</dbReference>
<dbReference type="SUPFAM" id="SSF52833">
    <property type="entry name" value="Thioredoxin-like"/>
    <property type="match status" value="1"/>
</dbReference>
<reference evidence="3" key="1">
    <citation type="submission" date="2022-08" db="EMBL/GenBank/DDBJ databases">
        <title>Novel sulphate-reducing endosymbionts in the free-living metamonad Anaeramoeba.</title>
        <authorList>
            <person name="Jerlstrom-Hultqvist J."/>
            <person name="Cepicka I."/>
            <person name="Gallot-Lavallee L."/>
            <person name="Salas-Leiva D."/>
            <person name="Curtis B.A."/>
            <person name="Zahonova K."/>
            <person name="Pipaliya S."/>
            <person name="Dacks J."/>
            <person name="Roger A.J."/>
        </authorList>
    </citation>
    <scope>NUCLEOTIDE SEQUENCE</scope>
    <source>
        <strain evidence="3">Busselton2</strain>
    </source>
</reference>
<proteinExistence type="predicted"/>
<dbReference type="InterPro" id="IPR036249">
    <property type="entry name" value="Thioredoxin-like_sf"/>
</dbReference>
<comment type="caution">
    <text evidence="3">The sequence shown here is derived from an EMBL/GenBank/DDBJ whole genome shotgun (WGS) entry which is preliminary data.</text>
</comment>
<protein>
    <recommendedName>
        <fullName evidence="2">Thioredoxin-like fold domain-containing protein</fullName>
    </recommendedName>
</protein>
<organism evidence="3 4">
    <name type="scientific">Anaeramoeba flamelloides</name>
    <dbReference type="NCBI Taxonomy" id="1746091"/>
    <lineage>
        <taxon>Eukaryota</taxon>
        <taxon>Metamonada</taxon>
        <taxon>Anaeramoebidae</taxon>
        <taxon>Anaeramoeba</taxon>
    </lineage>
</organism>
<dbReference type="Pfam" id="PF13462">
    <property type="entry name" value="Thioredoxin_4"/>
    <property type="match status" value="1"/>
</dbReference>
<dbReference type="CDD" id="cd02972">
    <property type="entry name" value="DsbA_family"/>
    <property type="match status" value="1"/>
</dbReference>
<evidence type="ECO:0000256" key="1">
    <source>
        <dbReference type="SAM" id="MobiDB-lite"/>
    </source>
</evidence>
<sequence>MNCQKSEEHLLFEVSLALISLKEKYKQEKFFRRIMERTQFVPVNRNNSTNHQNLLDRKVFTKHHNLQRNQEQIKQNKKKPYMGDNSQDQDQEQTKRSQSKKNNQPNKKDSEINFKRITLDKLQEFVLTKPRPPWSSRLECFYRYNPKLIVGWKTGFADTAIHLNSNERSEKVIISKELFTIFSDLTKRKNSKRAFLRVYKSSQRGVEEFFRKVGYEGKRLGSPSAIIMIEMYGDLLCPDCATAWPIVKQVLSEYSKDVVFYFHTFPLPYHTASFHVSQATNVMVNLTNGDLTYFWRYLDDLYLHNVQQNYWNNKIADSTDNEVVESICKFISDNYPYDYQKLLDGMSNPNRDWDTRVAWKFACAHGVYGTPTFWINGMVTSLGTTSTLEDWKGVIDPLI</sequence>
<dbReference type="AlphaFoldDB" id="A0AAV7YPW0"/>
<dbReference type="PANTHER" id="PTHR33875:SF2">
    <property type="entry name" value="ACR183CP"/>
    <property type="match status" value="1"/>
</dbReference>
<evidence type="ECO:0000313" key="3">
    <source>
        <dbReference type="EMBL" id="KAJ3430485.1"/>
    </source>
</evidence>
<feature type="domain" description="Thioredoxin-like fold" evidence="2">
    <location>
        <begin position="219"/>
        <end position="396"/>
    </location>
</feature>
<dbReference type="PANTHER" id="PTHR33875">
    <property type="entry name" value="OS09G0542200 PROTEIN"/>
    <property type="match status" value="1"/>
</dbReference>
<name>A0AAV7YPW0_9EUKA</name>
<feature type="region of interest" description="Disordered" evidence="1">
    <location>
        <begin position="62"/>
        <end position="113"/>
    </location>
</feature>
<dbReference type="Gene3D" id="3.40.30.10">
    <property type="entry name" value="Glutaredoxin"/>
    <property type="match status" value="1"/>
</dbReference>
<dbReference type="InterPro" id="IPR012336">
    <property type="entry name" value="Thioredoxin-like_fold"/>
</dbReference>
<evidence type="ECO:0000259" key="2">
    <source>
        <dbReference type="Pfam" id="PF13462"/>
    </source>
</evidence>